<comment type="caution">
    <text evidence="1">The sequence shown here is derived from an EMBL/GenBank/DDBJ whole genome shotgun (WGS) entry which is preliminary data.</text>
</comment>
<organism evidence="1 2">
    <name type="scientific">Hymenobacter humi</name>
    <dbReference type="NCBI Taxonomy" id="1411620"/>
    <lineage>
        <taxon>Bacteria</taxon>
        <taxon>Pseudomonadati</taxon>
        <taxon>Bacteroidota</taxon>
        <taxon>Cytophagia</taxon>
        <taxon>Cytophagales</taxon>
        <taxon>Hymenobacteraceae</taxon>
        <taxon>Hymenobacter</taxon>
    </lineage>
</organism>
<proteinExistence type="predicted"/>
<evidence type="ECO:0000313" key="2">
    <source>
        <dbReference type="Proteomes" id="UP001596513"/>
    </source>
</evidence>
<gene>
    <name evidence="1" type="ORF">ACFQT0_17570</name>
</gene>
<sequence>MFYEGYIFRKALLSQVGAEMYYQSRFRAFNYSPSTQQFYQQDNFTIRNYPVVDVFFSADIKSVSFF</sequence>
<name>A0ABW2U6A3_9BACT</name>
<dbReference type="Pfam" id="PF14121">
    <property type="entry name" value="Porin_10"/>
    <property type="match status" value="1"/>
</dbReference>
<dbReference type="EMBL" id="JBHTEK010000001">
    <property type="protein sequence ID" value="MFC7668960.1"/>
    <property type="molecule type" value="Genomic_DNA"/>
</dbReference>
<keyword evidence="2" id="KW-1185">Reference proteome</keyword>
<dbReference type="RefSeq" id="WP_380204483.1">
    <property type="nucleotide sequence ID" value="NZ_JBHTEK010000001.1"/>
</dbReference>
<protein>
    <submittedName>
        <fullName evidence="1">Porin</fullName>
    </submittedName>
</protein>
<evidence type="ECO:0000313" key="1">
    <source>
        <dbReference type="EMBL" id="MFC7668960.1"/>
    </source>
</evidence>
<dbReference type="Proteomes" id="UP001596513">
    <property type="component" value="Unassembled WGS sequence"/>
</dbReference>
<accession>A0ABW2U6A3</accession>
<reference evidence="2" key="1">
    <citation type="journal article" date="2019" name="Int. J. Syst. Evol. Microbiol.">
        <title>The Global Catalogue of Microorganisms (GCM) 10K type strain sequencing project: providing services to taxonomists for standard genome sequencing and annotation.</title>
        <authorList>
            <consortium name="The Broad Institute Genomics Platform"/>
            <consortium name="The Broad Institute Genome Sequencing Center for Infectious Disease"/>
            <person name="Wu L."/>
            <person name="Ma J."/>
        </authorList>
    </citation>
    <scope>NUCLEOTIDE SEQUENCE [LARGE SCALE GENOMIC DNA]</scope>
    <source>
        <strain evidence="2">JCM 19635</strain>
    </source>
</reference>
<dbReference type="InterPro" id="IPR025631">
    <property type="entry name" value="Porin_10"/>
</dbReference>